<accession>A0ABQ7HXF5</accession>
<feature type="transmembrane region" description="Helical" evidence="1">
    <location>
        <begin position="44"/>
        <end position="64"/>
    </location>
</feature>
<reference evidence="2 3" key="1">
    <citation type="submission" date="2019-01" db="EMBL/GenBank/DDBJ databases">
        <title>Genomes sequencing and comparative genomics of infectious freshwater microsporidia, Cucumispora dikerogammari and Thelohania contejeani.</title>
        <authorList>
            <person name="Cormier A."/>
            <person name="Giraud I."/>
            <person name="Wattier R."/>
            <person name="Teixeira M."/>
            <person name="Grandjean F."/>
            <person name="Rigaud T."/>
            <person name="Cordaux R."/>
        </authorList>
    </citation>
    <scope>NUCLEOTIDE SEQUENCE [LARGE SCALE GENOMIC DNA]</scope>
    <source>
        <strain evidence="2">T1</strain>
        <tissue evidence="2">Spores</tissue>
    </source>
</reference>
<dbReference type="Proteomes" id="UP001516464">
    <property type="component" value="Unassembled WGS sequence"/>
</dbReference>
<keyword evidence="1" id="KW-0812">Transmembrane</keyword>
<gene>
    <name evidence="2" type="ORF">TCON_1961</name>
</gene>
<organism evidence="2 3">
    <name type="scientific">Astathelohania contejeani</name>
    <dbReference type="NCBI Taxonomy" id="164912"/>
    <lineage>
        <taxon>Eukaryota</taxon>
        <taxon>Fungi</taxon>
        <taxon>Fungi incertae sedis</taxon>
        <taxon>Microsporidia</taxon>
        <taxon>Astathelohaniidae</taxon>
        <taxon>Astathelohania</taxon>
    </lineage>
</organism>
<dbReference type="EMBL" id="SBIQ01000174">
    <property type="protein sequence ID" value="KAF7682828.1"/>
    <property type="molecule type" value="Genomic_DNA"/>
</dbReference>
<comment type="caution">
    <text evidence="2">The sequence shown here is derived from an EMBL/GenBank/DDBJ whole genome shotgun (WGS) entry which is preliminary data.</text>
</comment>
<evidence type="ECO:0000313" key="3">
    <source>
        <dbReference type="Proteomes" id="UP001516464"/>
    </source>
</evidence>
<keyword evidence="1" id="KW-0472">Membrane</keyword>
<sequence length="377" mass="43868">MRDIILKVENNEITLSDALQSIDNKPEFIDLFLIRNPTKKPPEFIPYIHLVSLNSLVLLFPLVASTLHFPLGDSVFMHRLDSLLINQYCINSINEYSQQIIKRISDPDGLMKKLAPVYKEAYLVSEEYDKFISDNVYTTLKRIEKGEGFIYDDIIDGITKRLGDPRRDVYKRGIRLSQIISGDETTIIKTDNSTNIKSNNDDLIEVHNVYPLRDTWKPRYFREALDNLRKGKEIKACLKELPSILKRTQKEKIPSKLGVDLLELILNNSDENPIEILNELFLWEDLMILEHAINKLYSDGVSLHSKIMICHVLCKNSNTFSVLYLKKAMRLLVWKNDKLKDNLLKNNLRHFLECGLLRVEFDGYLKEIVGRFIKQIE</sequence>
<keyword evidence="1" id="KW-1133">Transmembrane helix</keyword>
<protein>
    <submittedName>
        <fullName evidence="2">Uncharacterized protein</fullName>
    </submittedName>
</protein>
<proteinExistence type="predicted"/>
<evidence type="ECO:0000313" key="2">
    <source>
        <dbReference type="EMBL" id="KAF7682828.1"/>
    </source>
</evidence>
<evidence type="ECO:0000256" key="1">
    <source>
        <dbReference type="SAM" id="Phobius"/>
    </source>
</evidence>
<name>A0ABQ7HXF5_9MICR</name>
<keyword evidence="3" id="KW-1185">Reference proteome</keyword>